<protein>
    <submittedName>
        <fullName evidence="1">Uncharacterized protein</fullName>
    </submittedName>
</protein>
<keyword evidence="2" id="KW-1185">Reference proteome</keyword>
<reference evidence="1 2" key="1">
    <citation type="journal article" date="2013" name="Genome Announc.">
        <title>Draft Genome Sequence of Rhodococcus rhodnii Strain LMG5362, a Symbiont of Rhodnius prolixus (Hemiptera, Reduviidae, Triatominae), the Principle Vector of Trypanosoma cruzi.</title>
        <authorList>
            <person name="Pachebat J.A."/>
            <person name="van Keulen G."/>
            <person name="Whitten M.M."/>
            <person name="Girdwood S."/>
            <person name="Del Sol R."/>
            <person name="Dyson P.J."/>
            <person name="Facey P.D."/>
        </authorList>
    </citation>
    <scope>NUCLEOTIDE SEQUENCE [LARGE SCALE GENOMIC DNA]</scope>
    <source>
        <strain evidence="1 2">LMG 5362</strain>
    </source>
</reference>
<accession>R7WP11</accession>
<proteinExistence type="predicted"/>
<dbReference type="EMBL" id="APMY01000054">
    <property type="protein sequence ID" value="EOM77056.1"/>
    <property type="molecule type" value="Genomic_DNA"/>
</dbReference>
<evidence type="ECO:0000313" key="1">
    <source>
        <dbReference type="EMBL" id="EOM77056.1"/>
    </source>
</evidence>
<comment type="caution">
    <text evidence="1">The sequence shown here is derived from an EMBL/GenBank/DDBJ whole genome shotgun (WGS) entry which is preliminary data.</text>
</comment>
<gene>
    <name evidence="1" type="ORF">Rrhod_1676</name>
</gene>
<dbReference type="Proteomes" id="UP000013525">
    <property type="component" value="Unassembled WGS sequence"/>
</dbReference>
<sequence length="127" mass="13787">MPVLVATLVLVPHLDHAGTLPTVDEPDFAHTDRAAQSRLAKARALAGFAWDRGIDSAEVLAFTDAVARKFARAAGVNPPGSGETWRVVAGLLDEKAQWALRNPDHPAAARAHRDEKIMWVKPPITPW</sequence>
<organism evidence="1 2">
    <name type="scientific">Rhodococcus rhodnii LMG 5362</name>
    <dbReference type="NCBI Taxonomy" id="1273125"/>
    <lineage>
        <taxon>Bacteria</taxon>
        <taxon>Bacillati</taxon>
        <taxon>Actinomycetota</taxon>
        <taxon>Actinomycetes</taxon>
        <taxon>Mycobacteriales</taxon>
        <taxon>Nocardiaceae</taxon>
        <taxon>Rhodococcus</taxon>
    </lineage>
</organism>
<dbReference type="PATRIC" id="fig|1273125.3.peg.1617"/>
<dbReference type="AlphaFoldDB" id="R7WP11"/>
<dbReference type="eggNOG" id="ENOG502ZNFC">
    <property type="taxonomic scope" value="Bacteria"/>
</dbReference>
<evidence type="ECO:0000313" key="2">
    <source>
        <dbReference type="Proteomes" id="UP000013525"/>
    </source>
</evidence>
<name>R7WP11_9NOCA</name>